<evidence type="ECO:0000256" key="1">
    <source>
        <dbReference type="ARBA" id="ARBA00006484"/>
    </source>
</evidence>
<dbReference type="InterPro" id="IPR036291">
    <property type="entry name" value="NAD(P)-bd_dom_sf"/>
</dbReference>
<evidence type="ECO:0000313" key="5">
    <source>
        <dbReference type="Proteomes" id="UP000219422"/>
    </source>
</evidence>
<dbReference type="InterPro" id="IPR002347">
    <property type="entry name" value="SDR_fam"/>
</dbReference>
<organism evidence="4 5">
    <name type="scientific">Sphingobium yanoikuyae</name>
    <name type="common">Sphingomonas yanoikuyae</name>
    <dbReference type="NCBI Taxonomy" id="13690"/>
    <lineage>
        <taxon>Bacteria</taxon>
        <taxon>Pseudomonadati</taxon>
        <taxon>Pseudomonadota</taxon>
        <taxon>Alphaproteobacteria</taxon>
        <taxon>Sphingomonadales</taxon>
        <taxon>Sphingomonadaceae</taxon>
        <taxon>Sphingobium</taxon>
    </lineage>
</organism>
<reference evidence="4 5" key="1">
    <citation type="submission" date="2017-10" db="EMBL/GenBank/DDBJ databases">
        <title>Sphingobium yanoikuyae S72.</title>
        <authorList>
            <person name="Sanchez E."/>
            <person name="Bustos P."/>
            <person name="Mendoza P."/>
            <person name="Guo X."/>
            <person name="Mendoza A."/>
        </authorList>
    </citation>
    <scope>NUCLEOTIDE SEQUENCE [LARGE SCALE GENOMIC DNA]</scope>
    <source>
        <strain evidence="4 5">S72</strain>
    </source>
</reference>
<comment type="similarity">
    <text evidence="1">Belongs to the short-chain dehydrogenases/reductases (SDR) family.</text>
</comment>
<dbReference type="GO" id="GO:0016491">
    <property type="term" value="F:oxidoreductase activity"/>
    <property type="evidence" value="ECO:0007669"/>
    <property type="project" value="UniProtKB-KW"/>
</dbReference>
<keyword evidence="2" id="KW-0560">Oxidoreductase</keyword>
<evidence type="ECO:0000259" key="3">
    <source>
        <dbReference type="SMART" id="SM00822"/>
    </source>
</evidence>
<gene>
    <name evidence="4" type="ORF">A6768_19265</name>
</gene>
<accession>A0A291N3I0</accession>
<dbReference type="AlphaFoldDB" id="A0A291N3I0"/>
<dbReference type="RefSeq" id="WP_063141696.1">
    <property type="nucleotide sequence ID" value="NZ_CP023741.1"/>
</dbReference>
<dbReference type="InterPro" id="IPR057326">
    <property type="entry name" value="KR_dom"/>
</dbReference>
<dbReference type="PANTHER" id="PTHR44169">
    <property type="entry name" value="NADPH-DEPENDENT 1-ACYLDIHYDROXYACETONE PHOSPHATE REDUCTASE"/>
    <property type="match status" value="1"/>
</dbReference>
<dbReference type="PANTHER" id="PTHR44169:SF6">
    <property type="entry name" value="NADPH-DEPENDENT 1-ACYLDIHYDROXYACETONE PHOSPHATE REDUCTASE"/>
    <property type="match status" value="1"/>
</dbReference>
<dbReference type="EMBL" id="CP023741">
    <property type="protein sequence ID" value="ATI81923.1"/>
    <property type="molecule type" value="Genomic_DNA"/>
</dbReference>
<dbReference type="Pfam" id="PF00106">
    <property type="entry name" value="adh_short"/>
    <property type="match status" value="1"/>
</dbReference>
<dbReference type="GeneID" id="57778991"/>
<dbReference type="KEGG" id="sya:A6768_19265"/>
<protein>
    <submittedName>
        <fullName evidence="4">Short-chain dehydrogenase</fullName>
    </submittedName>
</protein>
<dbReference type="PRINTS" id="PR00081">
    <property type="entry name" value="GDHRDH"/>
</dbReference>
<dbReference type="SUPFAM" id="SSF51735">
    <property type="entry name" value="NAD(P)-binding Rossmann-fold domains"/>
    <property type="match status" value="1"/>
</dbReference>
<evidence type="ECO:0000256" key="2">
    <source>
        <dbReference type="ARBA" id="ARBA00023002"/>
    </source>
</evidence>
<dbReference type="PROSITE" id="PS00061">
    <property type="entry name" value="ADH_SHORT"/>
    <property type="match status" value="1"/>
</dbReference>
<dbReference type="InterPro" id="IPR020904">
    <property type="entry name" value="Sc_DH/Rdtase_CS"/>
</dbReference>
<dbReference type="Gene3D" id="3.40.50.720">
    <property type="entry name" value="NAD(P)-binding Rossmann-like Domain"/>
    <property type="match status" value="1"/>
</dbReference>
<proteinExistence type="inferred from homology"/>
<name>A0A291N3I0_SPHYA</name>
<dbReference type="SMART" id="SM00822">
    <property type="entry name" value="PKS_KR"/>
    <property type="match status" value="1"/>
</dbReference>
<sequence>MKLTGNTIFITGGTSGIGRALAEALHKRGNQVIISGRRRALLDAVTAANPGMAAIELDISDPISIGRAAQSIKRDFPATNVLLNNAGIMPFDDAAAQIDDHMAQGLITTNLLGPIRMTSALIEHLKAQPEATILYTSSVLAFVPLATNAIYSATKAALHSYALSQRFQLRDTGVRVQEIAPPWVDTDLIYRSGDPRAMPLDDFIEQTLVALGSDDFEILVDAVKPLRDNPGAQEHALVHAFNQSVADNPIPVAA</sequence>
<evidence type="ECO:0000313" key="4">
    <source>
        <dbReference type="EMBL" id="ATI81923.1"/>
    </source>
</evidence>
<dbReference type="Proteomes" id="UP000219422">
    <property type="component" value="Chromosome"/>
</dbReference>
<feature type="domain" description="Ketoreductase" evidence="3">
    <location>
        <begin position="6"/>
        <end position="182"/>
    </location>
</feature>